<reference evidence="6 7" key="1">
    <citation type="submission" date="2017-12" db="EMBL/GenBank/DDBJ databases">
        <title>Sequencing, de novo assembly and annotation of complete genome of a new Thraustochytrid species, strain FCC1311.</title>
        <authorList>
            <person name="Sedici K."/>
            <person name="Godart F."/>
            <person name="Aiese Cigliano R."/>
            <person name="Sanseverino W."/>
            <person name="Barakat M."/>
            <person name="Ortet P."/>
            <person name="Marechal E."/>
            <person name="Cagnac O."/>
            <person name="Amato A."/>
        </authorList>
    </citation>
    <scope>NUCLEOTIDE SEQUENCE [LARGE SCALE GENOMIC DNA]</scope>
</reference>
<accession>A0A2R5GRD9</accession>
<dbReference type="InterPro" id="IPR039790">
    <property type="entry name" value="CHRD1"/>
</dbReference>
<evidence type="ECO:0000256" key="3">
    <source>
        <dbReference type="ARBA" id="ARBA00022833"/>
    </source>
</evidence>
<dbReference type="GO" id="GO:0046872">
    <property type="term" value="F:metal ion binding"/>
    <property type="evidence" value="ECO:0007669"/>
    <property type="project" value="UniProtKB-KW"/>
</dbReference>
<name>A0A2R5GRD9_9STRA</name>
<feature type="domain" description="CHORD" evidence="5">
    <location>
        <begin position="180"/>
        <end position="240"/>
    </location>
</feature>
<feature type="compositionally biased region" description="Low complexity" evidence="4">
    <location>
        <begin position="99"/>
        <end position="111"/>
    </location>
</feature>
<dbReference type="EMBL" id="BEYU01000121">
    <property type="protein sequence ID" value="GBG32328.1"/>
    <property type="molecule type" value="Genomic_DNA"/>
</dbReference>
<evidence type="ECO:0000313" key="7">
    <source>
        <dbReference type="Proteomes" id="UP000241890"/>
    </source>
</evidence>
<organism evidence="6 7">
    <name type="scientific">Hondaea fermentalgiana</name>
    <dbReference type="NCBI Taxonomy" id="2315210"/>
    <lineage>
        <taxon>Eukaryota</taxon>
        <taxon>Sar</taxon>
        <taxon>Stramenopiles</taxon>
        <taxon>Bigyra</taxon>
        <taxon>Labyrinthulomycetes</taxon>
        <taxon>Thraustochytrida</taxon>
        <taxon>Thraustochytriidae</taxon>
        <taxon>Hondaea</taxon>
    </lineage>
</organism>
<dbReference type="PANTHER" id="PTHR46983">
    <property type="entry name" value="CYSTEINE AND HISTIDINE-RICH DOMAIN-CONTAINING PROTEIN 1"/>
    <property type="match status" value="1"/>
</dbReference>
<keyword evidence="2" id="KW-0677">Repeat</keyword>
<feature type="region of interest" description="Disordered" evidence="4">
    <location>
        <begin position="94"/>
        <end position="142"/>
    </location>
</feature>
<keyword evidence="7" id="KW-1185">Reference proteome</keyword>
<dbReference type="AlphaFoldDB" id="A0A2R5GRD9"/>
<dbReference type="InParanoid" id="A0A2R5GRD9"/>
<evidence type="ECO:0000256" key="2">
    <source>
        <dbReference type="ARBA" id="ARBA00022737"/>
    </source>
</evidence>
<proteinExistence type="predicted"/>
<evidence type="ECO:0000259" key="5">
    <source>
        <dbReference type="PROSITE" id="PS51401"/>
    </source>
</evidence>
<dbReference type="Pfam" id="PF04968">
    <property type="entry name" value="CHORD"/>
    <property type="match status" value="1"/>
</dbReference>
<dbReference type="PROSITE" id="PS51401">
    <property type="entry name" value="CHORD"/>
    <property type="match status" value="1"/>
</dbReference>
<comment type="caution">
    <text evidence="6">The sequence shown here is derived from an EMBL/GenBank/DDBJ whole genome shotgun (WGS) entry which is preliminary data.</text>
</comment>
<keyword evidence="3" id="KW-0862">Zinc</keyword>
<sequence length="342" mass="36023">MKVFLHFEDTLEDDLKMTIKLTLPKSWRSGPVQRLIGTFVEAYNKKHPESALDEDAVHFEKSDGFVAPFDAPVNSFLESGGELFLKNGASQSMEALGFEPPSSEAESPAAEASDDATKASSSSSAAATTNAKTDSGSKPKGVSSVAAARAAADAKLAAKNKAEGKGGGSSASDRAGKLHCEHFGCNAWYAESENNETACKYHAKPPVFHDLRKFYSCCPEKVGWDWDSFEAIEGCCVGPHTTEKQGKQMFLGGTDVRAEAAGGTITEGAPQRIFTGFDKLSATRKTLADIGVPGSAFDAARDALKAKHESGSGEDADKVWDAVSADLGKVITTALEGVASAK</sequence>
<evidence type="ECO:0000256" key="1">
    <source>
        <dbReference type="ARBA" id="ARBA00022723"/>
    </source>
</evidence>
<gene>
    <name evidence="6" type="ORF">FCC1311_085532</name>
</gene>
<evidence type="ECO:0000256" key="4">
    <source>
        <dbReference type="SAM" id="MobiDB-lite"/>
    </source>
</evidence>
<dbReference type="Proteomes" id="UP000241890">
    <property type="component" value="Unassembled WGS sequence"/>
</dbReference>
<evidence type="ECO:0000313" key="6">
    <source>
        <dbReference type="EMBL" id="GBG32328.1"/>
    </source>
</evidence>
<keyword evidence="1" id="KW-0479">Metal-binding</keyword>
<protein>
    <submittedName>
        <fullName evidence="6">Cysteine and histidine-rich domain-containing protein 1</fullName>
    </submittedName>
</protein>
<dbReference type="InterPro" id="IPR007051">
    <property type="entry name" value="CHORD_dom"/>
</dbReference>
<dbReference type="PANTHER" id="PTHR46983:SF3">
    <property type="entry name" value="CHPADIPLOID STATE MAINTENANCE PROTEIN CHPA"/>
    <property type="match status" value="1"/>
</dbReference>
<dbReference type="Gene3D" id="4.10.1130.20">
    <property type="match status" value="1"/>
</dbReference>
<feature type="compositionally biased region" description="Low complexity" evidence="4">
    <location>
        <begin position="118"/>
        <end position="134"/>
    </location>
</feature>
<dbReference type="OrthoDB" id="10261079at2759"/>